<dbReference type="EMBL" id="JAJAQI010000003">
    <property type="protein sequence ID" value="MCB4820811.1"/>
    <property type="molecule type" value="Genomic_DNA"/>
</dbReference>
<reference evidence="3" key="1">
    <citation type="submission" date="2021-10" db="EMBL/GenBank/DDBJ databases">
        <title>Roseicella aerolatum sp. nov., isolated from aerosols of e-waste dismantling site.</title>
        <authorList>
            <person name="Qin T."/>
        </authorList>
    </citation>
    <scope>NUCLEOTIDE SEQUENCE</scope>
    <source>
        <strain evidence="3">GB24</strain>
    </source>
</reference>
<feature type="domain" description="TadE-like" evidence="2">
    <location>
        <begin position="16"/>
        <end position="58"/>
    </location>
</feature>
<dbReference type="InterPro" id="IPR012495">
    <property type="entry name" value="TadE-like_dom"/>
</dbReference>
<keyword evidence="1" id="KW-0472">Membrane</keyword>
<sequence length="163" mass="16652">MAFAGRGARLGPDRRGTTAVEFALVGSAFFILLLLLMEVCWQVAVGAALDAGGREASRWAATGQSPPPGLTATGHVTNVILTSTGLPLDAGALEVTVESVPGFGQLAVPGAAKPGLGGPGDIVRYTVVYRGRGLTPLGRALLPLGLLQIHFVILAKNEPYPAG</sequence>
<evidence type="ECO:0000313" key="4">
    <source>
        <dbReference type="Proteomes" id="UP001139311"/>
    </source>
</evidence>
<evidence type="ECO:0000256" key="1">
    <source>
        <dbReference type="SAM" id="Phobius"/>
    </source>
</evidence>
<keyword evidence="1" id="KW-0812">Transmembrane</keyword>
<gene>
    <name evidence="3" type="ORF">LHA35_03590</name>
</gene>
<comment type="caution">
    <text evidence="3">The sequence shown here is derived from an EMBL/GenBank/DDBJ whole genome shotgun (WGS) entry which is preliminary data.</text>
</comment>
<dbReference type="Proteomes" id="UP001139311">
    <property type="component" value="Unassembled WGS sequence"/>
</dbReference>
<proteinExistence type="predicted"/>
<evidence type="ECO:0000313" key="3">
    <source>
        <dbReference type="EMBL" id="MCB4820811.1"/>
    </source>
</evidence>
<evidence type="ECO:0000259" key="2">
    <source>
        <dbReference type="Pfam" id="PF07811"/>
    </source>
</evidence>
<dbReference type="Pfam" id="PF07811">
    <property type="entry name" value="TadE"/>
    <property type="match status" value="1"/>
</dbReference>
<accession>A0A9X1L6H5</accession>
<dbReference type="RefSeq" id="WP_226604575.1">
    <property type="nucleotide sequence ID" value="NZ_JAJAQI010000003.1"/>
</dbReference>
<protein>
    <submittedName>
        <fullName evidence="3">Pilus assembly protein</fullName>
    </submittedName>
</protein>
<dbReference type="AlphaFoldDB" id="A0A9X1L6H5"/>
<name>A0A9X1L6H5_9PROT</name>
<keyword evidence="4" id="KW-1185">Reference proteome</keyword>
<organism evidence="3 4">
    <name type="scientific">Roseicella aerolata</name>
    <dbReference type="NCBI Taxonomy" id="2883479"/>
    <lineage>
        <taxon>Bacteria</taxon>
        <taxon>Pseudomonadati</taxon>
        <taxon>Pseudomonadota</taxon>
        <taxon>Alphaproteobacteria</taxon>
        <taxon>Acetobacterales</taxon>
        <taxon>Roseomonadaceae</taxon>
        <taxon>Roseicella</taxon>
    </lineage>
</organism>
<keyword evidence="1" id="KW-1133">Transmembrane helix</keyword>
<feature type="transmembrane region" description="Helical" evidence="1">
    <location>
        <begin position="22"/>
        <end position="49"/>
    </location>
</feature>